<dbReference type="EMBL" id="BMAV01006512">
    <property type="protein sequence ID" value="GFY48513.1"/>
    <property type="molecule type" value="Genomic_DNA"/>
</dbReference>
<keyword evidence="3" id="KW-1185">Reference proteome</keyword>
<sequence>MGKKKLPTGRVPPRDGDVGIKGCAYLRSSDGSLAQKYPHMIWQSEKRSDLFWLKRFHCLHPYTGVDFYDDWRSPVMPARPNNAPKGAKEIDGSGQSRNSKDFSYPNTTMFA</sequence>
<protein>
    <submittedName>
        <fullName evidence="2">Uncharacterized protein</fullName>
    </submittedName>
</protein>
<gene>
    <name evidence="2" type="ORF">TNIN_369971</name>
</gene>
<evidence type="ECO:0000313" key="2">
    <source>
        <dbReference type="EMBL" id="GFY48513.1"/>
    </source>
</evidence>
<accession>A0A8X7BZA0</accession>
<dbReference type="AlphaFoldDB" id="A0A8X7BZA0"/>
<dbReference type="Proteomes" id="UP000886998">
    <property type="component" value="Unassembled WGS sequence"/>
</dbReference>
<proteinExistence type="predicted"/>
<comment type="caution">
    <text evidence="2">The sequence shown here is derived from an EMBL/GenBank/DDBJ whole genome shotgun (WGS) entry which is preliminary data.</text>
</comment>
<evidence type="ECO:0000256" key="1">
    <source>
        <dbReference type="SAM" id="MobiDB-lite"/>
    </source>
</evidence>
<organism evidence="2 3">
    <name type="scientific">Trichonephila inaurata madagascariensis</name>
    <dbReference type="NCBI Taxonomy" id="2747483"/>
    <lineage>
        <taxon>Eukaryota</taxon>
        <taxon>Metazoa</taxon>
        <taxon>Ecdysozoa</taxon>
        <taxon>Arthropoda</taxon>
        <taxon>Chelicerata</taxon>
        <taxon>Arachnida</taxon>
        <taxon>Araneae</taxon>
        <taxon>Araneomorphae</taxon>
        <taxon>Entelegynae</taxon>
        <taxon>Araneoidea</taxon>
        <taxon>Nephilidae</taxon>
        <taxon>Trichonephila</taxon>
        <taxon>Trichonephila inaurata</taxon>
    </lineage>
</organism>
<feature type="region of interest" description="Disordered" evidence="1">
    <location>
        <begin position="77"/>
        <end position="111"/>
    </location>
</feature>
<reference evidence="2" key="1">
    <citation type="submission" date="2020-08" db="EMBL/GenBank/DDBJ databases">
        <title>Multicomponent nature underlies the extraordinary mechanical properties of spider dragline silk.</title>
        <authorList>
            <person name="Kono N."/>
            <person name="Nakamura H."/>
            <person name="Mori M."/>
            <person name="Yoshida Y."/>
            <person name="Ohtoshi R."/>
            <person name="Malay A.D."/>
            <person name="Moran D.A.P."/>
            <person name="Tomita M."/>
            <person name="Numata K."/>
            <person name="Arakawa K."/>
        </authorList>
    </citation>
    <scope>NUCLEOTIDE SEQUENCE</scope>
</reference>
<name>A0A8X7BZA0_9ARAC</name>
<evidence type="ECO:0000313" key="3">
    <source>
        <dbReference type="Proteomes" id="UP000886998"/>
    </source>
</evidence>